<sequence>MSNLRESSRQVRRGACAVGKLSVGGEFGASATTSPMLGGFYQSYTYALTPRTWHNVPTLQERNVAGVALLRIRADRKLGKP</sequence>
<accession>A0A2L1KJZ1</accession>
<evidence type="ECO:0000313" key="1">
    <source>
        <dbReference type="EMBL" id="AVE22657.1"/>
    </source>
</evidence>
<keyword evidence="1" id="KW-0614">Plasmid</keyword>
<geneLocation type="plasmid" evidence="1">
    <name>p205880-Ct1/2</name>
</geneLocation>
<reference evidence="1" key="1">
    <citation type="journal article" date="2019" name="Front. Microbiol.">
        <title>Type 1, 2, and 1/2-Hybrid IncC Plasmids From China.</title>
        <authorList>
            <person name="Cheng Q."/>
            <person name="Jiang X."/>
            <person name="Xu Y."/>
            <person name="Hu L."/>
            <person name="Luo W."/>
            <person name="Yin Z."/>
            <person name="Gao H."/>
            <person name="Yang W."/>
            <person name="Yang H."/>
            <person name="Zhao Y."/>
            <person name="Zhao X."/>
            <person name="Zhou D."/>
            <person name="Dai E."/>
        </authorList>
    </citation>
    <scope>NUCLEOTIDE SEQUENCE</scope>
    <source>
        <strain evidence="1">N201205880</strain>
        <plasmid evidence="1">p205880-Ct1/2</plasmid>
    </source>
</reference>
<proteinExistence type="predicted"/>
<dbReference type="AlphaFoldDB" id="A0A2L1KJZ1"/>
<protein>
    <submittedName>
        <fullName evidence="1">Uncharacterized protein</fullName>
    </submittedName>
</protein>
<dbReference type="EMBL" id="MF344573">
    <property type="protein sequence ID" value="AVE22657.1"/>
    <property type="molecule type" value="Genomic_DNA"/>
</dbReference>
<organism evidence="1">
    <name type="scientific">Klebsiella pneumoniae</name>
    <dbReference type="NCBI Taxonomy" id="573"/>
    <lineage>
        <taxon>Bacteria</taxon>
        <taxon>Pseudomonadati</taxon>
        <taxon>Pseudomonadota</taxon>
        <taxon>Gammaproteobacteria</taxon>
        <taxon>Enterobacterales</taxon>
        <taxon>Enterobacteriaceae</taxon>
        <taxon>Klebsiella/Raoultella group</taxon>
        <taxon>Klebsiella</taxon>
        <taxon>Klebsiella pneumoniae complex</taxon>
    </lineage>
</organism>
<name>A0A2L1KJZ1_KLEPN</name>